<dbReference type="EMBL" id="MT143572">
    <property type="protein sequence ID" value="QJA98339.1"/>
    <property type="molecule type" value="Genomic_DNA"/>
</dbReference>
<gene>
    <name evidence="1" type="ORF">MM171A01912_0010</name>
    <name evidence="2" type="ORF">MM171B00803_0012</name>
</gene>
<sequence>MDKIEKEIRKEVFRHDWEIEVVGGVANVDGEHKIVKKVVCKKCGISVNGLLDLLFTDIHSRYDKECDERVKSIYDITKKDK</sequence>
<dbReference type="EMBL" id="MT143838">
    <property type="protein sequence ID" value="QJB03308.1"/>
    <property type="molecule type" value="Genomic_DNA"/>
</dbReference>
<name>A0A6M3LWE2_9ZZZZ</name>
<evidence type="ECO:0000313" key="1">
    <source>
        <dbReference type="EMBL" id="QJA98339.1"/>
    </source>
</evidence>
<protein>
    <submittedName>
        <fullName evidence="1">Uncharacterized protein</fullName>
    </submittedName>
</protein>
<organism evidence="1">
    <name type="scientific">viral metagenome</name>
    <dbReference type="NCBI Taxonomy" id="1070528"/>
    <lineage>
        <taxon>unclassified sequences</taxon>
        <taxon>metagenomes</taxon>
        <taxon>organismal metagenomes</taxon>
    </lineage>
</organism>
<dbReference type="AlphaFoldDB" id="A0A6M3LWE2"/>
<evidence type="ECO:0000313" key="2">
    <source>
        <dbReference type="EMBL" id="QJB03308.1"/>
    </source>
</evidence>
<proteinExistence type="predicted"/>
<accession>A0A6M3LWE2</accession>
<reference evidence="1" key="1">
    <citation type="submission" date="2020-03" db="EMBL/GenBank/DDBJ databases">
        <title>The deep terrestrial virosphere.</title>
        <authorList>
            <person name="Holmfeldt K."/>
            <person name="Nilsson E."/>
            <person name="Simone D."/>
            <person name="Lopez-Fernandez M."/>
            <person name="Wu X."/>
            <person name="de Brujin I."/>
            <person name="Lundin D."/>
            <person name="Andersson A."/>
            <person name="Bertilsson S."/>
            <person name="Dopson M."/>
        </authorList>
    </citation>
    <scope>NUCLEOTIDE SEQUENCE</scope>
    <source>
        <strain evidence="1">MM171A01912</strain>
        <strain evidence="2">MM171B00803</strain>
    </source>
</reference>